<accession>A0A0A8Z865</accession>
<protein>
    <submittedName>
        <fullName evidence="1">Uncharacterized protein</fullName>
    </submittedName>
</protein>
<reference evidence="1" key="1">
    <citation type="submission" date="2014-09" db="EMBL/GenBank/DDBJ databases">
        <authorList>
            <person name="Magalhaes I.L.F."/>
            <person name="Oliveira U."/>
            <person name="Santos F.R."/>
            <person name="Vidigal T.H.D.A."/>
            <person name="Brescovit A.D."/>
            <person name="Santos A.J."/>
        </authorList>
    </citation>
    <scope>NUCLEOTIDE SEQUENCE</scope>
    <source>
        <tissue evidence="1">Shoot tissue taken approximately 20 cm above the soil surface</tissue>
    </source>
</reference>
<proteinExistence type="predicted"/>
<reference evidence="1" key="2">
    <citation type="journal article" date="2015" name="Data Brief">
        <title>Shoot transcriptome of the giant reed, Arundo donax.</title>
        <authorList>
            <person name="Barrero R.A."/>
            <person name="Guerrero F.D."/>
            <person name="Moolhuijzen P."/>
            <person name="Goolsby J.A."/>
            <person name="Tidwell J."/>
            <person name="Bellgard S.E."/>
            <person name="Bellgard M.I."/>
        </authorList>
    </citation>
    <scope>NUCLEOTIDE SEQUENCE</scope>
    <source>
        <tissue evidence="1">Shoot tissue taken approximately 20 cm above the soil surface</tissue>
    </source>
</reference>
<organism evidence="1">
    <name type="scientific">Arundo donax</name>
    <name type="common">Giant reed</name>
    <name type="synonym">Donax arundinaceus</name>
    <dbReference type="NCBI Taxonomy" id="35708"/>
    <lineage>
        <taxon>Eukaryota</taxon>
        <taxon>Viridiplantae</taxon>
        <taxon>Streptophyta</taxon>
        <taxon>Embryophyta</taxon>
        <taxon>Tracheophyta</taxon>
        <taxon>Spermatophyta</taxon>
        <taxon>Magnoliopsida</taxon>
        <taxon>Liliopsida</taxon>
        <taxon>Poales</taxon>
        <taxon>Poaceae</taxon>
        <taxon>PACMAD clade</taxon>
        <taxon>Arundinoideae</taxon>
        <taxon>Arundineae</taxon>
        <taxon>Arundo</taxon>
    </lineage>
</organism>
<name>A0A0A8Z865_ARUDO</name>
<dbReference type="AlphaFoldDB" id="A0A0A8Z865"/>
<sequence>MIQLFSFLFVFAGGQLSVGQ</sequence>
<dbReference type="EMBL" id="GBRH01266858">
    <property type="protein sequence ID" value="JAD31037.1"/>
    <property type="molecule type" value="Transcribed_RNA"/>
</dbReference>
<evidence type="ECO:0000313" key="1">
    <source>
        <dbReference type="EMBL" id="JAD31037.1"/>
    </source>
</evidence>